<comment type="cofactor">
    <cofactor evidence="1">
        <name>[4Fe-4S] cluster</name>
        <dbReference type="ChEBI" id="CHEBI:49883"/>
    </cofactor>
</comment>
<evidence type="ECO:0000256" key="3">
    <source>
        <dbReference type="ARBA" id="ARBA00022723"/>
    </source>
</evidence>
<sequence>MSLNDVRKRLPVVSSLPAHRTRAILPVARGETPRPRLAVWEFTLACDQACIHCGPRAGQAREGELTTEEALKIVDELAEAGVGEVVLIGGEAYLRNDFILVIRKIRERGMEATMTTGGYNLGKARAEAMVEAGICSVSVSIDGLEESHDRVRNRPGSWQRAFAALRHLRAAGARVAVNSQINVFTLRELEALLERVAAEGVHSWQLQITVPHGNAADHPEILLQPYMYLELFETLDRVMARAEALKVRIWPANNLGYFGPHEERLRGQQKRRTGHYNGCEAGRSTIAIESDGQIKNCPSLGGPTNIGGSWRDHGLWDLWTRAPEMSALRTRTVDDLWGYCRECYYASVCMAGCTAVSEPVLGRPGNNPFCHHRALEMDRMGLRERIEFVRKAPDIAFGTALFRVVREHKDPELRAQHGPVATEEPRISRLVEPSGPGRPEV</sequence>
<dbReference type="SFLD" id="SFLDG01386">
    <property type="entry name" value="main_SPASM_domain-containing"/>
    <property type="match status" value="1"/>
</dbReference>
<dbReference type="SFLD" id="SFLDG01067">
    <property type="entry name" value="SPASM/twitch_domain_containing"/>
    <property type="match status" value="1"/>
</dbReference>
<dbReference type="Proteomes" id="UP001139031">
    <property type="component" value="Unassembled WGS sequence"/>
</dbReference>
<dbReference type="SUPFAM" id="SSF102114">
    <property type="entry name" value="Radical SAM enzymes"/>
    <property type="match status" value="1"/>
</dbReference>
<dbReference type="EMBL" id="JAIRAU010000005">
    <property type="protein sequence ID" value="MBZ5709198.1"/>
    <property type="molecule type" value="Genomic_DNA"/>
</dbReference>
<evidence type="ECO:0000256" key="2">
    <source>
        <dbReference type="ARBA" id="ARBA00022691"/>
    </source>
</evidence>
<dbReference type="PANTHER" id="PTHR11228:SF35">
    <property type="entry name" value="MOLYBDENUM COFACTOR BIOSYNTHESIS PROTEIN A-RELATED"/>
    <property type="match status" value="1"/>
</dbReference>
<name>A0ABS7TLU6_9BACT</name>
<dbReference type="Pfam" id="PF04055">
    <property type="entry name" value="Radical_SAM"/>
    <property type="match status" value="1"/>
</dbReference>
<evidence type="ECO:0000256" key="1">
    <source>
        <dbReference type="ARBA" id="ARBA00001966"/>
    </source>
</evidence>
<dbReference type="InterPro" id="IPR050377">
    <property type="entry name" value="Radical_SAM_PqqE_MftC-like"/>
</dbReference>
<keyword evidence="4" id="KW-0408">Iron</keyword>
<feature type="domain" description="Radical SAM core" evidence="7">
    <location>
        <begin position="32"/>
        <end position="248"/>
    </location>
</feature>
<dbReference type="InterPro" id="IPR006638">
    <property type="entry name" value="Elp3/MiaA/NifB-like_rSAM"/>
</dbReference>
<dbReference type="PROSITE" id="PS51918">
    <property type="entry name" value="RADICAL_SAM"/>
    <property type="match status" value="1"/>
</dbReference>
<comment type="caution">
    <text evidence="8">The sequence shown here is derived from an EMBL/GenBank/DDBJ whole genome shotgun (WGS) entry which is preliminary data.</text>
</comment>
<keyword evidence="2" id="KW-0949">S-adenosyl-L-methionine</keyword>
<accession>A0ABS7TLU6</accession>
<dbReference type="SMART" id="SM00729">
    <property type="entry name" value="Elp3"/>
    <property type="match status" value="1"/>
</dbReference>
<proteinExistence type="predicted"/>
<evidence type="ECO:0000256" key="5">
    <source>
        <dbReference type="ARBA" id="ARBA00023014"/>
    </source>
</evidence>
<dbReference type="SFLD" id="SFLDS00029">
    <property type="entry name" value="Radical_SAM"/>
    <property type="match status" value="1"/>
</dbReference>
<dbReference type="NCBIfam" id="TIGR04085">
    <property type="entry name" value="rSAM_more_4Fe4S"/>
    <property type="match status" value="1"/>
</dbReference>
<reference evidence="8" key="1">
    <citation type="submission" date="2021-08" db="EMBL/GenBank/DDBJ databases">
        <authorList>
            <person name="Stevens D.C."/>
        </authorList>
    </citation>
    <scope>NUCLEOTIDE SEQUENCE</scope>
    <source>
        <strain evidence="8">DSM 53165</strain>
    </source>
</reference>
<evidence type="ECO:0000256" key="6">
    <source>
        <dbReference type="SAM" id="MobiDB-lite"/>
    </source>
</evidence>
<dbReference type="PANTHER" id="PTHR11228">
    <property type="entry name" value="RADICAL SAM DOMAIN PROTEIN"/>
    <property type="match status" value="1"/>
</dbReference>
<dbReference type="InterPro" id="IPR023885">
    <property type="entry name" value="4Fe4S-binding_SPASM_dom"/>
</dbReference>
<dbReference type="InterPro" id="IPR007197">
    <property type="entry name" value="rSAM"/>
</dbReference>
<keyword evidence="9" id="KW-1185">Reference proteome</keyword>
<keyword evidence="5" id="KW-0411">Iron-sulfur</keyword>
<gene>
    <name evidence="8" type="ORF">K7C98_07990</name>
</gene>
<dbReference type="RefSeq" id="WP_224190976.1">
    <property type="nucleotide sequence ID" value="NZ_JAIRAU010000005.1"/>
</dbReference>
<evidence type="ECO:0000313" key="8">
    <source>
        <dbReference type="EMBL" id="MBZ5709198.1"/>
    </source>
</evidence>
<dbReference type="InterPro" id="IPR058240">
    <property type="entry name" value="rSAM_sf"/>
</dbReference>
<feature type="region of interest" description="Disordered" evidence="6">
    <location>
        <begin position="412"/>
        <end position="441"/>
    </location>
</feature>
<dbReference type="Pfam" id="PF13186">
    <property type="entry name" value="SPASM"/>
    <property type="match status" value="1"/>
</dbReference>
<dbReference type="InterPro" id="IPR013785">
    <property type="entry name" value="Aldolase_TIM"/>
</dbReference>
<organism evidence="8 9">
    <name type="scientific">Nannocystis pusilla</name>
    <dbReference type="NCBI Taxonomy" id="889268"/>
    <lineage>
        <taxon>Bacteria</taxon>
        <taxon>Pseudomonadati</taxon>
        <taxon>Myxococcota</taxon>
        <taxon>Polyangia</taxon>
        <taxon>Nannocystales</taxon>
        <taxon>Nannocystaceae</taxon>
        <taxon>Nannocystis</taxon>
    </lineage>
</organism>
<dbReference type="CDD" id="cd01335">
    <property type="entry name" value="Radical_SAM"/>
    <property type="match status" value="1"/>
</dbReference>
<dbReference type="Gene3D" id="3.20.20.70">
    <property type="entry name" value="Aldolase class I"/>
    <property type="match status" value="1"/>
</dbReference>
<evidence type="ECO:0000313" key="9">
    <source>
        <dbReference type="Proteomes" id="UP001139031"/>
    </source>
</evidence>
<evidence type="ECO:0000256" key="4">
    <source>
        <dbReference type="ARBA" id="ARBA00023004"/>
    </source>
</evidence>
<protein>
    <submittedName>
        <fullName evidence="8">Radical SAM protein</fullName>
    </submittedName>
</protein>
<evidence type="ECO:0000259" key="7">
    <source>
        <dbReference type="PROSITE" id="PS51918"/>
    </source>
</evidence>
<keyword evidence="3" id="KW-0479">Metal-binding</keyword>